<evidence type="ECO:0000256" key="4">
    <source>
        <dbReference type="ARBA" id="ARBA00022840"/>
    </source>
</evidence>
<evidence type="ECO:0000256" key="3">
    <source>
        <dbReference type="ARBA" id="ARBA00022801"/>
    </source>
</evidence>
<keyword evidence="5" id="KW-0460">Magnesium</keyword>
<feature type="domain" description="AAA+ ATPase At3g28540-like C-terminal" evidence="10">
    <location>
        <begin position="358"/>
        <end position="428"/>
    </location>
</feature>
<dbReference type="Gene3D" id="6.10.280.40">
    <property type="match status" value="1"/>
</dbReference>
<dbReference type="AlphaFoldDB" id="A0A5S9WYZ0"/>
<dbReference type="Pfam" id="PF00004">
    <property type="entry name" value="AAA"/>
    <property type="match status" value="1"/>
</dbReference>
<dbReference type="InterPro" id="IPR025753">
    <property type="entry name" value="AAA_N_dom"/>
</dbReference>
<feature type="domain" description="ATPase AAA-type core" evidence="8">
    <location>
        <begin position="269"/>
        <end position="356"/>
    </location>
</feature>
<comment type="similarity">
    <text evidence="6">Belongs to the AAA ATPase family.</text>
</comment>
<accession>A0A5S9WYZ0</accession>
<keyword evidence="3" id="KW-0378">Hydrolase</keyword>
<keyword evidence="2 6" id="KW-0547">Nucleotide-binding</keyword>
<evidence type="ECO:0000256" key="1">
    <source>
        <dbReference type="ARBA" id="ARBA00001946"/>
    </source>
</evidence>
<evidence type="ECO:0000256" key="5">
    <source>
        <dbReference type="ARBA" id="ARBA00022842"/>
    </source>
</evidence>
<dbReference type="Gene3D" id="3.40.50.300">
    <property type="entry name" value="P-loop containing nucleotide triphosphate hydrolases"/>
    <property type="match status" value="1"/>
</dbReference>
<dbReference type="Pfam" id="PF14363">
    <property type="entry name" value="AAA_assoc"/>
    <property type="match status" value="1"/>
</dbReference>
<keyword evidence="4 6" id="KW-0067">ATP-binding</keyword>
<evidence type="ECO:0000313" key="11">
    <source>
        <dbReference type="EMBL" id="CAA0364953.1"/>
    </source>
</evidence>
<feature type="domain" description="AAA-type ATPase N-terminal" evidence="9">
    <location>
        <begin position="37"/>
        <end position="129"/>
    </location>
</feature>
<organism evidence="11 12">
    <name type="scientific">Arabidopsis thaliana</name>
    <name type="common">Mouse-ear cress</name>
    <dbReference type="NCBI Taxonomy" id="3702"/>
    <lineage>
        <taxon>Eukaryota</taxon>
        <taxon>Viridiplantae</taxon>
        <taxon>Streptophyta</taxon>
        <taxon>Embryophyta</taxon>
        <taxon>Tracheophyta</taxon>
        <taxon>Spermatophyta</taxon>
        <taxon>Magnoliopsida</taxon>
        <taxon>eudicotyledons</taxon>
        <taxon>Gunneridae</taxon>
        <taxon>Pentapetalae</taxon>
        <taxon>rosids</taxon>
        <taxon>malvids</taxon>
        <taxon>Brassicales</taxon>
        <taxon>Brassicaceae</taxon>
        <taxon>Camelineae</taxon>
        <taxon>Arabidopsis</taxon>
    </lineage>
</organism>
<evidence type="ECO:0000313" key="12">
    <source>
        <dbReference type="Proteomes" id="UP000434276"/>
    </source>
</evidence>
<dbReference type="InterPro" id="IPR027417">
    <property type="entry name" value="P-loop_NTPase"/>
</dbReference>
<evidence type="ECO:0000259" key="8">
    <source>
        <dbReference type="Pfam" id="PF00004"/>
    </source>
</evidence>
<dbReference type="InterPro" id="IPR003960">
    <property type="entry name" value="ATPase_AAA_CS"/>
</dbReference>
<dbReference type="OrthoDB" id="10251412at2759"/>
<dbReference type="SUPFAM" id="SSF52540">
    <property type="entry name" value="P-loop containing nucleoside triphosphate hydrolases"/>
    <property type="match status" value="1"/>
</dbReference>
<dbReference type="InterPro" id="IPR003959">
    <property type="entry name" value="ATPase_AAA_core"/>
</dbReference>
<evidence type="ECO:0000256" key="6">
    <source>
        <dbReference type="RuleBase" id="RU003651"/>
    </source>
</evidence>
<evidence type="ECO:0000259" key="10">
    <source>
        <dbReference type="Pfam" id="PF25568"/>
    </source>
</evidence>
<dbReference type="InterPro" id="IPR058017">
    <property type="entry name" value="At3g28540-like_C"/>
</dbReference>
<dbReference type="GO" id="GO:0005524">
    <property type="term" value="F:ATP binding"/>
    <property type="evidence" value="ECO:0007669"/>
    <property type="project" value="UniProtKB-KW"/>
</dbReference>
<sequence length="471" mass="53648">MFPSISNISLSPSSLFSAYASLTGFLMLFRSLFNDIVPERLRSYITDLLNRFFTPKSKNLTMVIDEIIGFKRNQVFDAAEVYLRNKIGPDTARLRVGKLPKQKHFTIYIEKGEEILDTFENSELRWTYVESENEASQKEKRYYELTFEKKLRDKVMNSYLSHVVAESEETKRDLRAVKLYSGDVRASKDDDGMAGAGRGCINLEHPSTFETLAMDPGAKKKIIDDMERFLKRREFYKRVGKSLETRLLVVWATRNCIYENAQLKSILLSTTNRSILVIEDIDCSSAEVVDREADEYQEYEEGYYGRVTLSGLLNFVDGLWSSFGDERIIVFTTNHKERLDPALLRPGRMDVHINMSYCTGLGFRTLVSNYLGLGGLNHPLCEEIEALIDSTEVTPAELAEELMQEDDTDVVLRGVVSFVENRKVEISKTKELEGSICKKLDGDDKHNVSSTNDLKKTKKKKKGGKGKAKGN</sequence>
<comment type="cofactor">
    <cofactor evidence="1">
        <name>Mg(2+)</name>
        <dbReference type="ChEBI" id="CHEBI:18420"/>
    </cofactor>
</comment>
<gene>
    <name evidence="11" type="ORF">C24_LOCUS8025</name>
</gene>
<dbReference type="Proteomes" id="UP000434276">
    <property type="component" value="Unassembled WGS sequence"/>
</dbReference>
<evidence type="ECO:0000259" key="9">
    <source>
        <dbReference type="Pfam" id="PF14363"/>
    </source>
</evidence>
<dbReference type="InterPro" id="IPR050747">
    <property type="entry name" value="Mitochondrial_chaperone_BCS1"/>
</dbReference>
<evidence type="ECO:0000256" key="7">
    <source>
        <dbReference type="SAM" id="MobiDB-lite"/>
    </source>
</evidence>
<feature type="compositionally biased region" description="Basic residues" evidence="7">
    <location>
        <begin position="456"/>
        <end position="471"/>
    </location>
</feature>
<dbReference type="PROSITE" id="PS00674">
    <property type="entry name" value="AAA"/>
    <property type="match status" value="1"/>
</dbReference>
<dbReference type="Pfam" id="PF25568">
    <property type="entry name" value="AAA_lid_At3g28540"/>
    <property type="match status" value="1"/>
</dbReference>
<feature type="region of interest" description="Disordered" evidence="7">
    <location>
        <begin position="440"/>
        <end position="471"/>
    </location>
</feature>
<dbReference type="GO" id="GO:0016887">
    <property type="term" value="F:ATP hydrolysis activity"/>
    <property type="evidence" value="ECO:0007669"/>
    <property type="project" value="InterPro"/>
</dbReference>
<evidence type="ECO:0000256" key="2">
    <source>
        <dbReference type="ARBA" id="ARBA00022741"/>
    </source>
</evidence>
<dbReference type="ExpressionAtlas" id="A0A5S9WYZ0">
    <property type="expression patterns" value="baseline and differential"/>
</dbReference>
<dbReference type="PANTHER" id="PTHR23070">
    <property type="entry name" value="BCS1 AAA-TYPE ATPASE"/>
    <property type="match status" value="1"/>
</dbReference>
<name>A0A5S9WYZ0_ARATH</name>
<protein>
    <submittedName>
        <fullName evidence="11">Uncharacterized protein</fullName>
    </submittedName>
</protein>
<proteinExistence type="inferred from homology"/>
<dbReference type="EMBL" id="CACSHJ010000088">
    <property type="protein sequence ID" value="CAA0364953.1"/>
    <property type="molecule type" value="Genomic_DNA"/>
</dbReference>
<reference evidence="11 12" key="1">
    <citation type="submission" date="2019-12" db="EMBL/GenBank/DDBJ databases">
        <authorList>
            <person name="Jiao W.-B."/>
            <person name="Schneeberger K."/>
        </authorList>
    </citation>
    <scope>NUCLEOTIDE SEQUENCE [LARGE SCALE GENOMIC DNA]</scope>
    <source>
        <strain evidence="12">cv. C24</strain>
    </source>
</reference>